<dbReference type="UniPathway" id="UPA00219"/>
<evidence type="ECO:0000313" key="12">
    <source>
        <dbReference type="EMBL" id="TGE38462.1"/>
    </source>
</evidence>
<dbReference type="Pfam" id="PF03734">
    <property type="entry name" value="YkuD"/>
    <property type="match status" value="1"/>
</dbReference>
<organism evidence="12 13">
    <name type="scientific">Desulfosporosinus fructosivorans</name>
    <dbReference type="NCBI Taxonomy" id="2018669"/>
    <lineage>
        <taxon>Bacteria</taxon>
        <taxon>Bacillati</taxon>
        <taxon>Bacillota</taxon>
        <taxon>Clostridia</taxon>
        <taxon>Eubacteriales</taxon>
        <taxon>Desulfitobacteriaceae</taxon>
        <taxon>Desulfosporosinus</taxon>
    </lineage>
</organism>
<keyword evidence="10" id="KW-0812">Transmembrane</keyword>
<evidence type="ECO:0000256" key="10">
    <source>
        <dbReference type="SAM" id="Phobius"/>
    </source>
</evidence>
<dbReference type="EMBL" id="SPQQ01000003">
    <property type="protein sequence ID" value="TGE38462.1"/>
    <property type="molecule type" value="Genomic_DNA"/>
</dbReference>
<reference evidence="12 13" key="1">
    <citation type="submission" date="2019-03" db="EMBL/GenBank/DDBJ databases">
        <title>Draft Genome Sequence of Desulfosporosinus fructosivorans Strain 63.6F, Isolated from Marine Sediment in the Baltic Sea.</title>
        <authorList>
            <person name="Hausmann B."/>
            <person name="Vandieken V."/>
            <person name="Pjevac P."/>
            <person name="Schreck K."/>
            <person name="Herbold C.W."/>
            <person name="Loy A."/>
        </authorList>
    </citation>
    <scope>NUCLEOTIDE SEQUENCE [LARGE SCALE GENOMIC DNA]</scope>
    <source>
        <strain evidence="12 13">63.6F</strain>
    </source>
</reference>
<dbReference type="SUPFAM" id="SSF141523">
    <property type="entry name" value="L,D-transpeptidase catalytic domain-like"/>
    <property type="match status" value="1"/>
</dbReference>
<evidence type="ECO:0000256" key="8">
    <source>
        <dbReference type="ARBA" id="ARBA00023316"/>
    </source>
</evidence>
<evidence type="ECO:0000259" key="11">
    <source>
        <dbReference type="PROSITE" id="PS52029"/>
    </source>
</evidence>
<evidence type="ECO:0000256" key="3">
    <source>
        <dbReference type="ARBA" id="ARBA00022676"/>
    </source>
</evidence>
<evidence type="ECO:0000256" key="6">
    <source>
        <dbReference type="ARBA" id="ARBA00022960"/>
    </source>
</evidence>
<keyword evidence="10" id="KW-1133">Transmembrane helix</keyword>
<name>A0A4Z0R603_9FIRM</name>
<evidence type="ECO:0000256" key="2">
    <source>
        <dbReference type="ARBA" id="ARBA00005992"/>
    </source>
</evidence>
<feature type="domain" description="L,D-TPase catalytic" evidence="11">
    <location>
        <begin position="365"/>
        <end position="478"/>
    </location>
</feature>
<keyword evidence="6 9" id="KW-0133">Cell shape</keyword>
<dbReference type="GO" id="GO:0071555">
    <property type="term" value="P:cell wall organization"/>
    <property type="evidence" value="ECO:0007669"/>
    <property type="project" value="UniProtKB-UniRule"/>
</dbReference>
<feature type="transmembrane region" description="Helical" evidence="10">
    <location>
        <begin position="128"/>
        <end position="148"/>
    </location>
</feature>
<dbReference type="GO" id="GO:0018104">
    <property type="term" value="P:peptidoglycan-protein cross-linking"/>
    <property type="evidence" value="ECO:0007669"/>
    <property type="project" value="TreeGrafter"/>
</dbReference>
<keyword evidence="5" id="KW-0378">Hydrolase</keyword>
<keyword evidence="13" id="KW-1185">Reference proteome</keyword>
<dbReference type="PROSITE" id="PS52029">
    <property type="entry name" value="LD_TPASE"/>
    <property type="match status" value="1"/>
</dbReference>
<evidence type="ECO:0000256" key="9">
    <source>
        <dbReference type="PROSITE-ProRule" id="PRU01373"/>
    </source>
</evidence>
<accession>A0A4Z0R603</accession>
<dbReference type="GO" id="GO:0071972">
    <property type="term" value="F:peptidoglycan L,D-transpeptidase activity"/>
    <property type="evidence" value="ECO:0007669"/>
    <property type="project" value="TreeGrafter"/>
</dbReference>
<feature type="active site" description="Nucleophile" evidence="9">
    <location>
        <position position="454"/>
    </location>
</feature>
<keyword evidence="3" id="KW-0328">Glycosyltransferase</keyword>
<dbReference type="InterPro" id="IPR038063">
    <property type="entry name" value="Transpep_catalytic_dom"/>
</dbReference>
<evidence type="ECO:0000256" key="1">
    <source>
        <dbReference type="ARBA" id="ARBA00004752"/>
    </source>
</evidence>
<evidence type="ECO:0000313" key="13">
    <source>
        <dbReference type="Proteomes" id="UP000298460"/>
    </source>
</evidence>
<feature type="active site" description="Proton donor/acceptor" evidence="9">
    <location>
        <position position="438"/>
    </location>
</feature>
<protein>
    <submittedName>
        <fullName evidence="12">L,D-transpeptidase</fullName>
    </submittedName>
</protein>
<comment type="caution">
    <text evidence="12">The sequence shown here is derived from an EMBL/GenBank/DDBJ whole genome shotgun (WGS) entry which is preliminary data.</text>
</comment>
<dbReference type="GO" id="GO:0008360">
    <property type="term" value="P:regulation of cell shape"/>
    <property type="evidence" value="ECO:0007669"/>
    <property type="project" value="UniProtKB-UniRule"/>
</dbReference>
<dbReference type="InterPro" id="IPR005490">
    <property type="entry name" value="LD_TPept_cat_dom"/>
</dbReference>
<dbReference type="InterPro" id="IPR050979">
    <property type="entry name" value="LD-transpeptidase"/>
</dbReference>
<dbReference type="OrthoDB" id="9809748at2"/>
<evidence type="ECO:0000256" key="7">
    <source>
        <dbReference type="ARBA" id="ARBA00022984"/>
    </source>
</evidence>
<dbReference type="RefSeq" id="WP_135546539.1">
    <property type="nucleotide sequence ID" value="NZ_SPQQ01000003.1"/>
</dbReference>
<dbReference type="PANTHER" id="PTHR30582:SF24">
    <property type="entry name" value="L,D-TRANSPEPTIDASE ERFK_SRFK-RELATED"/>
    <property type="match status" value="1"/>
</dbReference>
<keyword evidence="10" id="KW-0472">Membrane</keyword>
<keyword evidence="7 9" id="KW-0573">Peptidoglycan synthesis</keyword>
<dbReference type="GO" id="GO:0005576">
    <property type="term" value="C:extracellular region"/>
    <property type="evidence" value="ECO:0007669"/>
    <property type="project" value="TreeGrafter"/>
</dbReference>
<comment type="similarity">
    <text evidence="2">Belongs to the YkuD family.</text>
</comment>
<sequence length="517" mass="59545">MDFNAKTKENLYDLTNGYYLSKSDPQFWRKLLNRRPENEEAMYHVGLDLEIDAKHHLGKYYTTKLDQHLMVYRNIIKQAFDLIKRSFNRGYFPARLDVLRMEREIKTTEQNISTATITNNSVFGKRDFILFSLLLIAIILSIIMALYFTTYKVSNTNTTNYLNNHYIYMLPYEVIEKKPTSIPDSKNYQPKIITVKRSSTKPVLVNELVSNLKIEYERGPKTSIQVLAIDEFKEEIGMALWAGGNTSIQVYIYPLESTAFIDGQERQLWETTTVVRSAVYHFVQKNGYLPKELKTLNQPFPNNYLTEFPRDPYKFKNNVAASLNGDGGWLFSLSEIPANNELVSTIKDVIKPNLLYPKDIPFEPMYIAINKENHSLAVMSGDQVIRMYSVALGKEDSTPEGELYISKKVMNPDKIVPELENVYGTRALELSNRNYAIHGTNSPASIGKAVSQGCIRLNNADMEDLYAITPLNTPVKISRNFSDIKDFNIPDIHSKELYDHSDNSKEEDNANMYYWNH</sequence>
<dbReference type="CDD" id="cd16913">
    <property type="entry name" value="YkuD_like"/>
    <property type="match status" value="1"/>
</dbReference>
<proteinExistence type="inferred from homology"/>
<gene>
    <name evidence="12" type="ORF">E4K67_11020</name>
</gene>
<keyword evidence="4" id="KW-0808">Transferase</keyword>
<dbReference type="Gene3D" id="2.40.440.10">
    <property type="entry name" value="L,D-transpeptidase catalytic domain-like"/>
    <property type="match status" value="1"/>
</dbReference>
<comment type="pathway">
    <text evidence="1 9">Cell wall biogenesis; peptidoglycan biosynthesis.</text>
</comment>
<dbReference type="Proteomes" id="UP000298460">
    <property type="component" value="Unassembled WGS sequence"/>
</dbReference>
<evidence type="ECO:0000256" key="4">
    <source>
        <dbReference type="ARBA" id="ARBA00022679"/>
    </source>
</evidence>
<dbReference type="AlphaFoldDB" id="A0A4Z0R603"/>
<evidence type="ECO:0000256" key="5">
    <source>
        <dbReference type="ARBA" id="ARBA00022801"/>
    </source>
</evidence>
<dbReference type="PANTHER" id="PTHR30582">
    <property type="entry name" value="L,D-TRANSPEPTIDASE"/>
    <property type="match status" value="1"/>
</dbReference>
<dbReference type="GO" id="GO:0016757">
    <property type="term" value="F:glycosyltransferase activity"/>
    <property type="evidence" value="ECO:0007669"/>
    <property type="project" value="UniProtKB-KW"/>
</dbReference>
<keyword evidence="8 9" id="KW-0961">Cell wall biogenesis/degradation</keyword>